<feature type="transmembrane region" description="Helical" evidence="1">
    <location>
        <begin position="12"/>
        <end position="34"/>
    </location>
</feature>
<evidence type="ECO:0000313" key="2">
    <source>
        <dbReference type="EMBL" id="SME98770.1"/>
    </source>
</evidence>
<feature type="transmembrane region" description="Helical" evidence="1">
    <location>
        <begin position="76"/>
        <end position="95"/>
    </location>
</feature>
<feature type="transmembrane region" description="Helical" evidence="1">
    <location>
        <begin position="46"/>
        <end position="69"/>
    </location>
</feature>
<dbReference type="RefSeq" id="WP_085121276.1">
    <property type="nucleotide sequence ID" value="NZ_FWZX01000002.1"/>
</dbReference>
<name>A0A1Y6B9Z9_9PROT</name>
<dbReference type="AlphaFoldDB" id="A0A1Y6B9Z9"/>
<feature type="transmembrane region" description="Helical" evidence="1">
    <location>
        <begin position="127"/>
        <end position="146"/>
    </location>
</feature>
<evidence type="ECO:0000313" key="3">
    <source>
        <dbReference type="Proteomes" id="UP000192917"/>
    </source>
</evidence>
<reference evidence="2 3" key="1">
    <citation type="submission" date="2017-04" db="EMBL/GenBank/DDBJ databases">
        <authorList>
            <person name="Afonso C.L."/>
            <person name="Miller P.J."/>
            <person name="Scott M.A."/>
            <person name="Spackman E."/>
            <person name="Goraichik I."/>
            <person name="Dimitrov K.M."/>
            <person name="Suarez D.L."/>
            <person name="Swayne D.E."/>
        </authorList>
    </citation>
    <scope>NUCLEOTIDE SEQUENCE [LARGE SCALE GENOMIC DNA]</scope>
    <source>
        <strain evidence="2 3">USBA 355</strain>
    </source>
</reference>
<organism evidence="2 3">
    <name type="scientific">Tistlia consotensis USBA 355</name>
    <dbReference type="NCBI Taxonomy" id="560819"/>
    <lineage>
        <taxon>Bacteria</taxon>
        <taxon>Pseudomonadati</taxon>
        <taxon>Pseudomonadota</taxon>
        <taxon>Alphaproteobacteria</taxon>
        <taxon>Rhodospirillales</taxon>
        <taxon>Rhodovibrionaceae</taxon>
        <taxon>Tistlia</taxon>
    </lineage>
</organism>
<dbReference type="STRING" id="560819.SAMN05428998_102205"/>
<feature type="transmembrane region" description="Helical" evidence="1">
    <location>
        <begin position="254"/>
        <end position="273"/>
    </location>
</feature>
<accession>A0A1Y6B9Z9</accession>
<feature type="transmembrane region" description="Helical" evidence="1">
    <location>
        <begin position="490"/>
        <end position="508"/>
    </location>
</feature>
<protein>
    <submittedName>
        <fullName evidence="2">Uncharacterized protein</fullName>
    </submittedName>
</protein>
<feature type="transmembrane region" description="Helical" evidence="1">
    <location>
        <begin position="351"/>
        <end position="371"/>
    </location>
</feature>
<feature type="transmembrane region" description="Helical" evidence="1">
    <location>
        <begin position="220"/>
        <end position="242"/>
    </location>
</feature>
<feature type="transmembrane region" description="Helical" evidence="1">
    <location>
        <begin position="101"/>
        <end position="120"/>
    </location>
</feature>
<feature type="transmembrane region" description="Helical" evidence="1">
    <location>
        <begin position="391"/>
        <end position="408"/>
    </location>
</feature>
<feature type="transmembrane region" description="Helical" evidence="1">
    <location>
        <begin position="309"/>
        <end position="339"/>
    </location>
</feature>
<dbReference type="Proteomes" id="UP000192917">
    <property type="component" value="Unassembled WGS sequence"/>
</dbReference>
<keyword evidence="1" id="KW-0472">Membrane</keyword>
<keyword evidence="1" id="KW-0812">Transmembrane</keyword>
<keyword evidence="1" id="KW-1133">Transmembrane helix</keyword>
<feature type="transmembrane region" description="Helical" evidence="1">
    <location>
        <begin position="428"/>
        <end position="446"/>
    </location>
</feature>
<keyword evidence="3" id="KW-1185">Reference proteome</keyword>
<feature type="transmembrane region" description="Helical" evidence="1">
    <location>
        <begin position="280"/>
        <end position="297"/>
    </location>
</feature>
<proteinExistence type="predicted"/>
<feature type="transmembrane region" description="Helical" evidence="1">
    <location>
        <begin position="195"/>
        <end position="213"/>
    </location>
</feature>
<sequence length="694" mass="71689">MPADSAARARGVEAALGLAFLTGLAALALDLLLLDFVRRGVEFAAGLQLAAILYLLAHVAGALAIAVGVGDPLRRLLLLAGWFLFATAVFPSLGLLGPLGALPAGAIGLAAGVLSWRAGLPRPGGRLPILLLLALLAAGLLGLAGYQHQEGQTHFFLPEFARLGILHKDPLGFLSLAAQIRDGILPGAALDGIQLVPYHFGIHYFFVGLAELTGARTAEAFVAGQHLVSIPLLLFYAALATAELLRLRPAPAPLAVPLAAGLVLALPSMVWLVGYYSESSTVSTPLLFLFLPLVAAWRPEAGRGSWPALGGVVLVALCAAVLKVSAAVLLLPLAGYLALRLLLAPARAVGAFVALGLLALLLAAAAWPSLTGTPFRLDFSRDPGFGSVAKQAWWALGLVAAAALAQLLRRRTEGGRAGGETGALAPLWLLLLWIAPLGTIAIGNLQNVVNGSYLFNDVVLAVGPVAALELAILAERALGALAGRSPRRLPAARAGLAVLLFGLFLLTLECSRLVPSIAFARIDALAGRICARVEGACPADGGLLPQSLSSATERAIAGSEGGRLAQAAEALVAEGAQAFFVPPSAGDVWDFLLHQKERPIENLMFLPAMTGRPMLLGLPPAPRGVPLAMVHGGILGDYDDRDRSRAIDDAGLCRQAQRRGVAVVGVIDGLTPSPRTRLLRCGSDGPAGTAATQG</sequence>
<dbReference type="EMBL" id="FWZX01000002">
    <property type="protein sequence ID" value="SME98770.1"/>
    <property type="molecule type" value="Genomic_DNA"/>
</dbReference>
<gene>
    <name evidence="2" type="ORF">SAMN05428998_102205</name>
</gene>
<feature type="transmembrane region" description="Helical" evidence="1">
    <location>
        <begin position="458"/>
        <end position="478"/>
    </location>
</feature>
<evidence type="ECO:0000256" key="1">
    <source>
        <dbReference type="SAM" id="Phobius"/>
    </source>
</evidence>